<dbReference type="OrthoDB" id="63267at2759"/>
<dbReference type="PANTHER" id="PTHR24351">
    <property type="entry name" value="RIBOSOMAL PROTEIN S6 KINASE"/>
    <property type="match status" value="1"/>
</dbReference>
<dbReference type="PROSITE" id="PS00108">
    <property type="entry name" value="PROTEIN_KINASE_ST"/>
    <property type="match status" value="1"/>
</dbReference>
<evidence type="ECO:0000256" key="8">
    <source>
        <dbReference type="PROSITE-ProRule" id="PRU10141"/>
    </source>
</evidence>
<dbReference type="eggNOG" id="KOG0696">
    <property type="taxonomic scope" value="Eukaryota"/>
</dbReference>
<dbReference type="SMART" id="SM00054">
    <property type="entry name" value="EFh"/>
    <property type="match status" value="2"/>
</dbReference>
<evidence type="ECO:0000259" key="9">
    <source>
        <dbReference type="PROSITE" id="PS50004"/>
    </source>
</evidence>
<dbReference type="InterPro" id="IPR000008">
    <property type="entry name" value="C2_dom"/>
</dbReference>
<dbReference type="InterPro" id="IPR011009">
    <property type="entry name" value="Kinase-like_dom_sf"/>
</dbReference>
<dbReference type="SUPFAM" id="SSF56112">
    <property type="entry name" value="Protein kinase-like (PK-like)"/>
    <property type="match status" value="1"/>
</dbReference>
<dbReference type="GeneID" id="16072531"/>
<dbReference type="PRINTS" id="PR00360">
    <property type="entry name" value="C2DOMAIN"/>
</dbReference>
<evidence type="ECO:0000313" key="14">
    <source>
        <dbReference type="Proteomes" id="UP000007799"/>
    </source>
</evidence>
<feature type="domain" description="AGC-kinase C-terminal" evidence="12">
    <location>
        <begin position="561"/>
        <end position="632"/>
    </location>
</feature>
<organism evidence="14">
    <name type="scientific">Salpingoeca rosetta (strain ATCC 50818 / BSB-021)</name>
    <dbReference type="NCBI Taxonomy" id="946362"/>
    <lineage>
        <taxon>Eukaryota</taxon>
        <taxon>Choanoflagellata</taxon>
        <taxon>Craspedida</taxon>
        <taxon>Salpingoecidae</taxon>
        <taxon>Salpingoeca</taxon>
    </lineage>
</organism>
<dbReference type="PROSITE" id="PS50222">
    <property type="entry name" value="EF_HAND_2"/>
    <property type="match status" value="2"/>
</dbReference>
<reference evidence="13" key="1">
    <citation type="submission" date="2009-08" db="EMBL/GenBank/DDBJ databases">
        <title>Annotation of Salpingoeca rosetta.</title>
        <authorList>
            <consortium name="The Broad Institute Genome Sequencing Platform"/>
            <person name="Russ C."/>
            <person name="Cuomo C."/>
            <person name="Burger G."/>
            <person name="Gray M.W."/>
            <person name="Holland P.W.H."/>
            <person name="King N."/>
            <person name="Lang F.B.F."/>
            <person name="Roger A.J."/>
            <person name="Ruiz-Trillo I."/>
            <person name="Young S.K."/>
            <person name="Zeng Q."/>
            <person name="Gargeya S."/>
            <person name="Alvarado L."/>
            <person name="Berlin A."/>
            <person name="Chapman S.B."/>
            <person name="Chen Z."/>
            <person name="Freedman E."/>
            <person name="Gellesch M."/>
            <person name="Goldberg J."/>
            <person name="Griggs A."/>
            <person name="Gujja S."/>
            <person name="Heilman E."/>
            <person name="Heiman D."/>
            <person name="Howarth C."/>
            <person name="Mehta T."/>
            <person name="Neiman D."/>
            <person name="Pearson M."/>
            <person name="Roberts A."/>
            <person name="Saif S."/>
            <person name="Shea T."/>
            <person name="Shenoy N."/>
            <person name="Sisk P."/>
            <person name="Stolte C."/>
            <person name="Sykes S."/>
            <person name="White J."/>
            <person name="Yandava C."/>
            <person name="Haas B."/>
            <person name="Nusbaum C."/>
            <person name="Birren B."/>
        </authorList>
    </citation>
    <scope>NUCLEOTIDE SEQUENCE [LARGE SCALE GENOMIC DNA]</scope>
    <source>
        <strain evidence="13">ATCC 50818</strain>
    </source>
</reference>
<dbReference type="InterPro" id="IPR017892">
    <property type="entry name" value="Pkinase_C"/>
</dbReference>
<evidence type="ECO:0000313" key="13">
    <source>
        <dbReference type="EMBL" id="EGD75514.1"/>
    </source>
</evidence>
<dbReference type="FunFam" id="1.10.510.10:FF:000048">
    <property type="entry name" value="Protein kinase C"/>
    <property type="match status" value="1"/>
</dbReference>
<evidence type="ECO:0000256" key="2">
    <source>
        <dbReference type="ARBA" id="ARBA00022553"/>
    </source>
</evidence>
<dbReference type="InterPro" id="IPR002048">
    <property type="entry name" value="EF_hand_dom"/>
</dbReference>
<evidence type="ECO:0000256" key="3">
    <source>
        <dbReference type="ARBA" id="ARBA00022679"/>
    </source>
</evidence>
<dbReference type="SMART" id="SM00133">
    <property type="entry name" value="S_TK_X"/>
    <property type="match status" value="1"/>
</dbReference>
<dbReference type="CDD" id="cd05570">
    <property type="entry name" value="STKc_PKC"/>
    <property type="match status" value="1"/>
</dbReference>
<dbReference type="CDD" id="cd00051">
    <property type="entry name" value="EFh"/>
    <property type="match status" value="1"/>
</dbReference>
<keyword evidence="4 8" id="KW-0547">Nucleotide-binding</keyword>
<dbReference type="PROSITE" id="PS00107">
    <property type="entry name" value="PROTEIN_KINASE_ATP"/>
    <property type="match status" value="1"/>
</dbReference>
<dbReference type="PROSITE" id="PS51285">
    <property type="entry name" value="AGC_KINASE_CTER"/>
    <property type="match status" value="1"/>
</dbReference>
<dbReference type="RefSeq" id="XP_004991971.1">
    <property type="nucleotide sequence ID" value="XM_004991914.1"/>
</dbReference>
<dbReference type="SUPFAM" id="SSF49562">
    <property type="entry name" value="C2 domain (Calcium/lipid-binding domain, CaLB)"/>
    <property type="match status" value="1"/>
</dbReference>
<dbReference type="Pfam" id="PF00069">
    <property type="entry name" value="Pkinase"/>
    <property type="match status" value="1"/>
</dbReference>
<dbReference type="Proteomes" id="UP000007799">
    <property type="component" value="Unassembled WGS sequence"/>
</dbReference>
<gene>
    <name evidence="13" type="ORF">PTSG_06585</name>
</gene>
<evidence type="ECO:0000259" key="12">
    <source>
        <dbReference type="PROSITE" id="PS51285"/>
    </source>
</evidence>
<dbReference type="Gene3D" id="2.60.40.150">
    <property type="entry name" value="C2 domain"/>
    <property type="match status" value="1"/>
</dbReference>
<name>F2UG86_SALR5</name>
<evidence type="ECO:0000259" key="10">
    <source>
        <dbReference type="PROSITE" id="PS50011"/>
    </source>
</evidence>
<dbReference type="PROSITE" id="PS50004">
    <property type="entry name" value="C2"/>
    <property type="match status" value="1"/>
</dbReference>
<feature type="domain" description="Protein kinase" evidence="10">
    <location>
        <begin position="302"/>
        <end position="560"/>
    </location>
</feature>
<keyword evidence="1" id="KW-0723">Serine/threonine-protein kinase</keyword>
<dbReference type="Pfam" id="PF00433">
    <property type="entry name" value="Pkinase_C"/>
    <property type="match status" value="1"/>
</dbReference>
<dbReference type="OMA" id="ACEMEPP"/>
<dbReference type="InterPro" id="IPR035892">
    <property type="entry name" value="C2_domain_sf"/>
</dbReference>
<protein>
    <submittedName>
        <fullName evidence="13">AGC/PKC/ALPHA protein kinase</fullName>
    </submittedName>
</protein>
<dbReference type="GO" id="GO:0004674">
    <property type="term" value="F:protein serine/threonine kinase activity"/>
    <property type="evidence" value="ECO:0007669"/>
    <property type="project" value="UniProtKB-KW"/>
</dbReference>
<dbReference type="InterPro" id="IPR000719">
    <property type="entry name" value="Prot_kinase_dom"/>
</dbReference>
<dbReference type="EMBL" id="GL832972">
    <property type="protein sequence ID" value="EGD75514.1"/>
    <property type="molecule type" value="Genomic_DNA"/>
</dbReference>
<dbReference type="PROSITE" id="PS50011">
    <property type="entry name" value="PROTEIN_KINASE_DOM"/>
    <property type="match status" value="1"/>
</dbReference>
<dbReference type="SUPFAM" id="SSF47473">
    <property type="entry name" value="EF-hand"/>
    <property type="match status" value="1"/>
</dbReference>
<dbReference type="FunFam" id="3.30.200.20:FF:000103">
    <property type="entry name" value="Protein kinase C"/>
    <property type="match status" value="1"/>
</dbReference>
<dbReference type="GO" id="GO:0005509">
    <property type="term" value="F:calcium ion binding"/>
    <property type="evidence" value="ECO:0007669"/>
    <property type="project" value="InterPro"/>
</dbReference>
<dbReference type="SMART" id="SM00220">
    <property type="entry name" value="S_TKc"/>
    <property type="match status" value="1"/>
</dbReference>
<evidence type="ECO:0000259" key="11">
    <source>
        <dbReference type="PROSITE" id="PS50222"/>
    </source>
</evidence>
<keyword evidence="6" id="KW-0106">Calcium</keyword>
<dbReference type="Gene3D" id="1.10.238.10">
    <property type="entry name" value="EF-hand"/>
    <property type="match status" value="1"/>
</dbReference>
<evidence type="ECO:0000256" key="7">
    <source>
        <dbReference type="ARBA" id="ARBA00022840"/>
    </source>
</evidence>
<dbReference type="PROSITE" id="PS00018">
    <property type="entry name" value="EF_HAND_1"/>
    <property type="match status" value="1"/>
</dbReference>
<feature type="domain" description="EF-hand" evidence="11">
    <location>
        <begin position="38"/>
        <end position="73"/>
    </location>
</feature>
<evidence type="ECO:0000256" key="4">
    <source>
        <dbReference type="ARBA" id="ARBA00022741"/>
    </source>
</evidence>
<sequence>MSEMSTRKVQKHLQEVNQAFEKEYLSKVPRGNVVELRRHLKSIAEEFARADANNSGDIDLSEIGACLKALGRDLPPASIKAAIRRVDDDDSGTLRYREFINLILLEKGFISEPIEERSSAPAAGGLGRRRHGAVKKKKRGHLKLSVVLKETRDHIVLEVEVYEAKNLLPADLNGLADPYVKMYVHPDPSKKTKQKTKIVKKTLNPVWNEKFTWKFSKHDDLSSRKLHVAVWDWDRVTRNDFMGAMAFTFKELMDEDTVKSNWFILLDEEQGATFNFPDRCAPPIKKNAAPIAKSSGGSITDYHLLKVLGRGSFGKVFLAERKTDKKLVAIKALHKLRVIEDDDVAATITERTVLGYGRSAPFMIELVCAFQSQSSLFFVMGLVAGGDMMFHAMQQGSFSEKATTFYAAEISCALQYLHDKGIIYRDLKLDNVMLDEEGHVRLADFGLCKLGLSEGERTSTFCGTPNYLAPEIVTYRSYGKEVDWWSLGVIMYEMMNGIVLFDGDSEQELFRNILHQPIEMTRTMSRDARQIVSNFLCRVPSRRLGYGPSAKSDIRAEPFFKDIKWAQLENRETQPPFKPKVKNPRDASNFDSEFTSERAAITPLAKHELDLIDQDLFRGFSLAEEPSIKPVLV</sequence>
<keyword evidence="14" id="KW-1185">Reference proteome</keyword>
<keyword evidence="2" id="KW-0597">Phosphoprotein</keyword>
<dbReference type="Pfam" id="PF13499">
    <property type="entry name" value="EF-hand_7"/>
    <property type="match status" value="1"/>
</dbReference>
<feature type="domain" description="C2" evidence="9">
    <location>
        <begin position="138"/>
        <end position="263"/>
    </location>
</feature>
<dbReference type="AlphaFoldDB" id="F2UG86"/>
<dbReference type="GO" id="GO:0005524">
    <property type="term" value="F:ATP binding"/>
    <property type="evidence" value="ECO:0007669"/>
    <property type="project" value="UniProtKB-UniRule"/>
</dbReference>
<dbReference type="STRING" id="946362.F2UG86"/>
<dbReference type="InterPro" id="IPR011992">
    <property type="entry name" value="EF-hand-dom_pair"/>
</dbReference>
<dbReference type="Pfam" id="PF00168">
    <property type="entry name" value="C2"/>
    <property type="match status" value="1"/>
</dbReference>
<feature type="domain" description="EF-hand" evidence="11">
    <location>
        <begin position="74"/>
        <end position="109"/>
    </location>
</feature>
<accession>F2UG86</accession>
<evidence type="ECO:0000256" key="6">
    <source>
        <dbReference type="ARBA" id="ARBA00022837"/>
    </source>
</evidence>
<dbReference type="InParanoid" id="F2UG86"/>
<keyword evidence="5 13" id="KW-0418">Kinase</keyword>
<dbReference type="SMART" id="SM00239">
    <property type="entry name" value="C2"/>
    <property type="match status" value="1"/>
</dbReference>
<dbReference type="CDD" id="cd04026">
    <property type="entry name" value="C2_PKC_alpha_gamma"/>
    <property type="match status" value="1"/>
</dbReference>
<dbReference type="Gene3D" id="1.10.510.10">
    <property type="entry name" value="Transferase(Phosphotransferase) domain 1"/>
    <property type="match status" value="1"/>
</dbReference>
<dbReference type="InterPro" id="IPR008271">
    <property type="entry name" value="Ser/Thr_kinase_AS"/>
</dbReference>
<dbReference type="KEGG" id="sre:PTSG_06585"/>
<keyword evidence="7 8" id="KW-0067">ATP-binding</keyword>
<proteinExistence type="predicted"/>
<keyword evidence="3" id="KW-0808">Transferase</keyword>
<evidence type="ECO:0000256" key="5">
    <source>
        <dbReference type="ARBA" id="ARBA00022777"/>
    </source>
</evidence>
<dbReference type="InterPro" id="IPR000961">
    <property type="entry name" value="AGC-kinase_C"/>
</dbReference>
<dbReference type="InterPro" id="IPR017441">
    <property type="entry name" value="Protein_kinase_ATP_BS"/>
</dbReference>
<dbReference type="Gene3D" id="3.30.200.20">
    <property type="entry name" value="Phosphorylase Kinase, domain 1"/>
    <property type="match status" value="1"/>
</dbReference>
<feature type="binding site" evidence="8">
    <location>
        <position position="331"/>
    </location>
    <ligand>
        <name>ATP</name>
        <dbReference type="ChEBI" id="CHEBI:30616"/>
    </ligand>
</feature>
<evidence type="ECO:0000256" key="1">
    <source>
        <dbReference type="ARBA" id="ARBA00022527"/>
    </source>
</evidence>
<dbReference type="InterPro" id="IPR018247">
    <property type="entry name" value="EF_Hand_1_Ca_BS"/>
</dbReference>